<gene>
    <name evidence="1" type="ORF">UFOVP507_27</name>
</gene>
<reference evidence="1" key="1">
    <citation type="submission" date="2020-04" db="EMBL/GenBank/DDBJ databases">
        <authorList>
            <person name="Chiriac C."/>
            <person name="Salcher M."/>
            <person name="Ghai R."/>
            <person name="Kavagutti S V."/>
        </authorList>
    </citation>
    <scope>NUCLEOTIDE SEQUENCE</scope>
</reference>
<evidence type="ECO:0000313" key="1">
    <source>
        <dbReference type="EMBL" id="CAB4147395.1"/>
    </source>
</evidence>
<sequence length="29" mass="3218">MKNWQALAILLALLTAAQIIWHLTSKGVI</sequence>
<protein>
    <submittedName>
        <fullName evidence="1">Uncharacterized protein</fullName>
    </submittedName>
</protein>
<accession>A0A6J5MJP6</accession>
<proteinExistence type="predicted"/>
<dbReference type="EMBL" id="LR796486">
    <property type="protein sequence ID" value="CAB4147395.1"/>
    <property type="molecule type" value="Genomic_DNA"/>
</dbReference>
<name>A0A6J5MJP6_9CAUD</name>
<organism evidence="1">
    <name type="scientific">uncultured Caudovirales phage</name>
    <dbReference type="NCBI Taxonomy" id="2100421"/>
    <lineage>
        <taxon>Viruses</taxon>
        <taxon>Duplodnaviria</taxon>
        <taxon>Heunggongvirae</taxon>
        <taxon>Uroviricota</taxon>
        <taxon>Caudoviricetes</taxon>
        <taxon>Peduoviridae</taxon>
        <taxon>Maltschvirus</taxon>
        <taxon>Maltschvirus maltsch</taxon>
    </lineage>
</organism>